<dbReference type="EMBL" id="JAYWIO010000002">
    <property type="protein sequence ID" value="KAK7282792.1"/>
    <property type="molecule type" value="Genomic_DNA"/>
</dbReference>
<evidence type="ECO:0000313" key="2">
    <source>
        <dbReference type="Proteomes" id="UP001372338"/>
    </source>
</evidence>
<comment type="caution">
    <text evidence="1">The sequence shown here is derived from an EMBL/GenBank/DDBJ whole genome shotgun (WGS) entry which is preliminary data.</text>
</comment>
<organism evidence="1 2">
    <name type="scientific">Crotalaria pallida</name>
    <name type="common">Smooth rattlebox</name>
    <name type="synonym">Crotalaria striata</name>
    <dbReference type="NCBI Taxonomy" id="3830"/>
    <lineage>
        <taxon>Eukaryota</taxon>
        <taxon>Viridiplantae</taxon>
        <taxon>Streptophyta</taxon>
        <taxon>Embryophyta</taxon>
        <taxon>Tracheophyta</taxon>
        <taxon>Spermatophyta</taxon>
        <taxon>Magnoliopsida</taxon>
        <taxon>eudicotyledons</taxon>
        <taxon>Gunneridae</taxon>
        <taxon>Pentapetalae</taxon>
        <taxon>rosids</taxon>
        <taxon>fabids</taxon>
        <taxon>Fabales</taxon>
        <taxon>Fabaceae</taxon>
        <taxon>Papilionoideae</taxon>
        <taxon>50 kb inversion clade</taxon>
        <taxon>genistoids sensu lato</taxon>
        <taxon>core genistoids</taxon>
        <taxon>Crotalarieae</taxon>
        <taxon>Crotalaria</taxon>
    </lineage>
</organism>
<keyword evidence="2" id="KW-1185">Reference proteome</keyword>
<dbReference type="Proteomes" id="UP001372338">
    <property type="component" value="Unassembled WGS sequence"/>
</dbReference>
<proteinExistence type="predicted"/>
<protein>
    <submittedName>
        <fullName evidence="1">Uncharacterized protein</fullName>
    </submittedName>
</protein>
<gene>
    <name evidence="1" type="ORF">RIF29_11855</name>
</gene>
<sequence>MLIDPVKLFCKLSEVSISLKLELHCSVLIAYTLSNVMRTIGVCCGECCVLDISNLDLEASMACTSVKCNYLM</sequence>
<evidence type="ECO:0000313" key="1">
    <source>
        <dbReference type="EMBL" id="KAK7282792.1"/>
    </source>
</evidence>
<reference evidence="1 2" key="1">
    <citation type="submission" date="2024-01" db="EMBL/GenBank/DDBJ databases">
        <title>The genomes of 5 underutilized Papilionoideae crops provide insights into root nodulation and disease resistanc.</title>
        <authorList>
            <person name="Yuan L."/>
        </authorList>
    </citation>
    <scope>NUCLEOTIDE SEQUENCE [LARGE SCALE GENOMIC DNA]</scope>
    <source>
        <strain evidence="1">ZHUSHIDOU_FW_LH</strain>
        <tissue evidence="1">Leaf</tissue>
    </source>
</reference>
<dbReference type="AlphaFoldDB" id="A0AAN9IMJ0"/>
<name>A0AAN9IMJ0_CROPI</name>
<accession>A0AAN9IMJ0</accession>